<dbReference type="GO" id="GO:0043386">
    <property type="term" value="P:mycotoxin biosynthetic process"/>
    <property type="evidence" value="ECO:0007669"/>
    <property type="project" value="InterPro"/>
</dbReference>
<protein>
    <recommendedName>
        <fullName evidence="7">Oxidase ustYa</fullName>
    </recommendedName>
</protein>
<keyword evidence="6" id="KW-1185">Reference proteome</keyword>
<comment type="similarity">
    <text evidence="2">Belongs to the ustYa family.</text>
</comment>
<evidence type="ECO:0000313" key="6">
    <source>
        <dbReference type="Proteomes" id="UP000038010"/>
    </source>
</evidence>
<gene>
    <name evidence="5" type="ORF">AB675_10613</name>
</gene>
<accession>A0A0N1NZH3</accession>
<keyword evidence="4" id="KW-1133">Transmembrane helix</keyword>
<keyword evidence="4" id="KW-0472">Membrane</keyword>
<dbReference type="PANTHER" id="PTHR33365:SF4">
    <property type="entry name" value="CYCLOCHLOROTINE BIOSYNTHESIS PROTEIN O"/>
    <property type="match status" value="1"/>
</dbReference>
<dbReference type="STRING" id="1664694.A0A0N1NZH3"/>
<proteinExistence type="inferred from homology"/>
<evidence type="ECO:0000256" key="3">
    <source>
        <dbReference type="SAM" id="MobiDB-lite"/>
    </source>
</evidence>
<dbReference type="RefSeq" id="XP_018000920.1">
    <property type="nucleotide sequence ID" value="XM_018139399.1"/>
</dbReference>
<reference evidence="5 6" key="1">
    <citation type="submission" date="2015-06" db="EMBL/GenBank/DDBJ databases">
        <title>Draft genome of the ant-associated black yeast Phialophora attae CBS 131958.</title>
        <authorList>
            <person name="Moreno L.F."/>
            <person name="Stielow B.J."/>
            <person name="de Hoog S."/>
            <person name="Vicente V.A."/>
            <person name="Weiss V.A."/>
            <person name="de Vries M."/>
            <person name="Cruz L.M."/>
            <person name="Souza E.M."/>
        </authorList>
    </citation>
    <scope>NUCLEOTIDE SEQUENCE [LARGE SCALE GENOMIC DNA]</scope>
    <source>
        <strain evidence="5 6">CBS 131958</strain>
    </source>
</reference>
<dbReference type="VEuPathDB" id="FungiDB:AB675_10613"/>
<dbReference type="InterPro" id="IPR021765">
    <property type="entry name" value="UstYa-like"/>
</dbReference>
<evidence type="ECO:0000313" key="5">
    <source>
        <dbReference type="EMBL" id="KPI40957.1"/>
    </source>
</evidence>
<dbReference type="AlphaFoldDB" id="A0A0N1NZH3"/>
<evidence type="ECO:0000256" key="4">
    <source>
        <dbReference type="SAM" id="Phobius"/>
    </source>
</evidence>
<feature type="transmembrane region" description="Helical" evidence="4">
    <location>
        <begin position="46"/>
        <end position="67"/>
    </location>
</feature>
<feature type="region of interest" description="Disordered" evidence="3">
    <location>
        <begin position="268"/>
        <end position="289"/>
    </location>
</feature>
<evidence type="ECO:0008006" key="7">
    <source>
        <dbReference type="Google" id="ProtNLM"/>
    </source>
</evidence>
<evidence type="ECO:0000256" key="2">
    <source>
        <dbReference type="ARBA" id="ARBA00035112"/>
    </source>
</evidence>
<evidence type="ECO:0000256" key="1">
    <source>
        <dbReference type="ARBA" id="ARBA00004685"/>
    </source>
</evidence>
<comment type="pathway">
    <text evidence="1">Mycotoxin biosynthesis.</text>
</comment>
<keyword evidence="4" id="KW-0812">Transmembrane</keyword>
<name>A0A0N1NZH3_9EURO</name>
<comment type="caution">
    <text evidence="5">The sequence shown here is derived from an EMBL/GenBank/DDBJ whole genome shotgun (WGS) entry which is preliminary data.</text>
</comment>
<dbReference type="PANTHER" id="PTHR33365">
    <property type="entry name" value="YALI0B05434P"/>
    <property type="match status" value="1"/>
</dbReference>
<dbReference type="Pfam" id="PF11807">
    <property type="entry name" value="UstYa"/>
    <property type="match status" value="1"/>
</dbReference>
<dbReference type="GeneID" id="28731279"/>
<dbReference type="Proteomes" id="UP000038010">
    <property type="component" value="Unassembled WGS sequence"/>
</dbReference>
<dbReference type="EMBL" id="LFJN01000011">
    <property type="protein sequence ID" value="KPI40957.1"/>
    <property type="molecule type" value="Genomic_DNA"/>
</dbReference>
<dbReference type="OrthoDB" id="3687641at2759"/>
<sequence length="289" mass="31667">MPPMQCDGATEKLLDGGADDLKNLGASSERDADELERQSIAARRRYPILQILCLLGAVFLTILAAYLCGVRLVLVEATSPVRQQPSMVTASPAYDAISSLPLITISEMHTGPDNPYSGAPNPERNELWKHVLQNYNIRVPRTAIAPGASTVHLSDESGDAWVSLSMFHHLHCLDSIRHHIHGSACPSRDSRSDADGFPIHLDHCIDTLRQWIMCQPDLTLRPIVWREDGLSAKANNTIVHQCVNWTALGGWLSEHALHAKQQLIKRPDGQAWDGPYPPPARCGSSAGST</sequence>
<organism evidence="5 6">
    <name type="scientific">Cyphellophora attinorum</name>
    <dbReference type="NCBI Taxonomy" id="1664694"/>
    <lineage>
        <taxon>Eukaryota</taxon>
        <taxon>Fungi</taxon>
        <taxon>Dikarya</taxon>
        <taxon>Ascomycota</taxon>
        <taxon>Pezizomycotina</taxon>
        <taxon>Eurotiomycetes</taxon>
        <taxon>Chaetothyriomycetidae</taxon>
        <taxon>Chaetothyriales</taxon>
        <taxon>Cyphellophoraceae</taxon>
        <taxon>Cyphellophora</taxon>
    </lineage>
</organism>